<comment type="caution">
    <text evidence="3">The sequence shown here is derived from an EMBL/GenBank/DDBJ whole genome shotgun (WGS) entry which is preliminary data.</text>
</comment>
<protein>
    <submittedName>
        <fullName evidence="3">Alcohol dehydrogenase class-3</fullName>
    </submittedName>
</protein>
<gene>
    <name evidence="3" type="primary">ADH5</name>
    <name evidence="3" type="ORF">EYF80_025714</name>
</gene>
<dbReference type="EMBL" id="SRLO01000259">
    <property type="protein sequence ID" value="TNN64096.1"/>
    <property type="molecule type" value="Genomic_DNA"/>
</dbReference>
<dbReference type="AlphaFoldDB" id="A0A4Z2HEF3"/>
<dbReference type="GO" id="GO:0008270">
    <property type="term" value="F:zinc ion binding"/>
    <property type="evidence" value="ECO:0007669"/>
    <property type="project" value="TreeGrafter"/>
</dbReference>
<reference evidence="3 4" key="1">
    <citation type="submission" date="2019-03" db="EMBL/GenBank/DDBJ databases">
        <title>First draft genome of Liparis tanakae, snailfish: a comprehensive survey of snailfish specific genes.</title>
        <authorList>
            <person name="Kim W."/>
            <person name="Song I."/>
            <person name="Jeong J.-H."/>
            <person name="Kim D."/>
            <person name="Kim S."/>
            <person name="Ryu S."/>
            <person name="Song J.Y."/>
            <person name="Lee S.K."/>
        </authorList>
    </citation>
    <scope>NUCLEOTIDE SEQUENCE [LARGE SCALE GENOMIC DNA]</scope>
    <source>
        <tissue evidence="3">Muscle</tissue>
    </source>
</reference>
<dbReference type="PANTHER" id="PTHR43880:SF32">
    <property type="entry name" value="S-(HYDROXYMETHYL)GLUTATHIONE DEHYDROGENASE"/>
    <property type="match status" value="1"/>
</dbReference>
<sequence>MSKHFKDVIKCKTAVAWEPKKPLSIEDVKVARLKAHEVPLEVVGTDAWHTDWEYTCIRLGTEQDQSRPIQEVLLEMTDSGLDYALECVGSPDVMEGVLFRNAERSSRSSRNPLV</sequence>
<name>A0A4Z2HEF3_9TELE</name>
<dbReference type="SUPFAM" id="SSF50129">
    <property type="entry name" value="GroES-like"/>
    <property type="match status" value="1"/>
</dbReference>
<dbReference type="Gene3D" id="3.90.180.10">
    <property type="entry name" value="Medium-chain alcohol dehydrogenases, catalytic domain"/>
    <property type="match status" value="1"/>
</dbReference>
<evidence type="ECO:0000256" key="2">
    <source>
        <dbReference type="ARBA" id="ARBA00022833"/>
    </source>
</evidence>
<dbReference type="Gene3D" id="3.40.50.720">
    <property type="entry name" value="NAD(P)-binding Rossmann-like Domain"/>
    <property type="match status" value="1"/>
</dbReference>
<accession>A0A4Z2HEF3</accession>
<keyword evidence="2" id="KW-0862">Zinc</keyword>
<evidence type="ECO:0000256" key="1">
    <source>
        <dbReference type="ARBA" id="ARBA00022723"/>
    </source>
</evidence>
<keyword evidence="4" id="KW-1185">Reference proteome</keyword>
<dbReference type="GO" id="GO:0005829">
    <property type="term" value="C:cytosol"/>
    <property type="evidence" value="ECO:0007669"/>
    <property type="project" value="TreeGrafter"/>
</dbReference>
<dbReference type="Proteomes" id="UP000314294">
    <property type="component" value="Unassembled WGS sequence"/>
</dbReference>
<organism evidence="3 4">
    <name type="scientific">Liparis tanakae</name>
    <name type="common">Tanaka's snailfish</name>
    <dbReference type="NCBI Taxonomy" id="230148"/>
    <lineage>
        <taxon>Eukaryota</taxon>
        <taxon>Metazoa</taxon>
        <taxon>Chordata</taxon>
        <taxon>Craniata</taxon>
        <taxon>Vertebrata</taxon>
        <taxon>Euteleostomi</taxon>
        <taxon>Actinopterygii</taxon>
        <taxon>Neopterygii</taxon>
        <taxon>Teleostei</taxon>
        <taxon>Neoteleostei</taxon>
        <taxon>Acanthomorphata</taxon>
        <taxon>Eupercaria</taxon>
        <taxon>Perciformes</taxon>
        <taxon>Cottioidei</taxon>
        <taxon>Cottales</taxon>
        <taxon>Liparidae</taxon>
        <taxon>Liparis</taxon>
    </lineage>
</organism>
<dbReference type="PANTHER" id="PTHR43880">
    <property type="entry name" value="ALCOHOL DEHYDROGENASE"/>
    <property type="match status" value="1"/>
</dbReference>
<evidence type="ECO:0000313" key="3">
    <source>
        <dbReference type="EMBL" id="TNN64096.1"/>
    </source>
</evidence>
<dbReference type="OrthoDB" id="417550at2759"/>
<dbReference type="GO" id="GO:0046294">
    <property type="term" value="P:formaldehyde catabolic process"/>
    <property type="evidence" value="ECO:0007669"/>
    <property type="project" value="TreeGrafter"/>
</dbReference>
<keyword evidence="1" id="KW-0479">Metal-binding</keyword>
<dbReference type="GO" id="GO:0051903">
    <property type="term" value="F:S-(hydroxymethyl)glutathione dehydrogenase [NAD(P)+] activity"/>
    <property type="evidence" value="ECO:0007669"/>
    <property type="project" value="TreeGrafter"/>
</dbReference>
<proteinExistence type="predicted"/>
<evidence type="ECO:0000313" key="4">
    <source>
        <dbReference type="Proteomes" id="UP000314294"/>
    </source>
</evidence>
<dbReference type="InterPro" id="IPR011032">
    <property type="entry name" value="GroES-like_sf"/>
</dbReference>